<sequence>WHDLGNVGAQGIQQVQPQTHGIVTYTLNCNNAGGSDTKTFQLGVKLFSWREVLRGIYDSASQFTAYTHFGFASVLDAIKAKLSLGQ</sequence>
<accession>A0A2H9N7K5</accession>
<evidence type="ECO:0000313" key="2">
    <source>
        <dbReference type="Proteomes" id="UP000236842"/>
    </source>
</evidence>
<protein>
    <submittedName>
        <fullName evidence="1">Uncharacterized protein</fullName>
    </submittedName>
</protein>
<dbReference type="EMBL" id="PFIJ01000002">
    <property type="protein sequence ID" value="PIX29392.1"/>
    <property type="molecule type" value="Genomic_DNA"/>
</dbReference>
<organism evidence="1 2">
    <name type="scientific">Candidatus Brennerbacteria bacterium CG_4_8_14_3_um_filter_43_14</name>
    <dbReference type="NCBI Taxonomy" id="1974521"/>
    <lineage>
        <taxon>Bacteria</taxon>
        <taxon>Candidatus Brenneribacteriota</taxon>
    </lineage>
</organism>
<comment type="caution">
    <text evidence="1">The sequence shown here is derived from an EMBL/GenBank/DDBJ whole genome shotgun (WGS) entry which is preliminary data.</text>
</comment>
<evidence type="ECO:0000313" key="1">
    <source>
        <dbReference type="EMBL" id="PIX29392.1"/>
    </source>
</evidence>
<reference evidence="2" key="1">
    <citation type="submission" date="2017-09" db="EMBL/GenBank/DDBJ databases">
        <title>Depth-based differentiation of microbial function through sediment-hosted aquifers and enrichment of novel symbionts in the deep terrestrial subsurface.</title>
        <authorList>
            <person name="Probst A.J."/>
            <person name="Ladd B."/>
            <person name="Jarett J.K."/>
            <person name="Geller-Mcgrath D.E."/>
            <person name="Sieber C.M.K."/>
            <person name="Emerson J.B."/>
            <person name="Anantharaman K."/>
            <person name="Thomas B.C."/>
            <person name="Malmstrom R."/>
            <person name="Stieglmeier M."/>
            <person name="Klingl A."/>
            <person name="Woyke T."/>
            <person name="Ryan C.M."/>
            <person name="Banfield J.F."/>
        </authorList>
    </citation>
    <scope>NUCLEOTIDE SEQUENCE [LARGE SCALE GENOMIC DNA]</scope>
</reference>
<feature type="non-terminal residue" evidence="1">
    <location>
        <position position="1"/>
    </location>
</feature>
<name>A0A2H9N7K5_9BACT</name>
<gene>
    <name evidence="1" type="ORF">COZ64_00145</name>
</gene>
<dbReference type="Proteomes" id="UP000236842">
    <property type="component" value="Unassembled WGS sequence"/>
</dbReference>
<proteinExistence type="predicted"/>
<dbReference type="AlphaFoldDB" id="A0A2H9N7K5"/>